<evidence type="ECO:0000256" key="1">
    <source>
        <dbReference type="ARBA" id="ARBA00022737"/>
    </source>
</evidence>
<dbReference type="PROSITE" id="PS50005">
    <property type="entry name" value="TPR"/>
    <property type="match status" value="1"/>
</dbReference>
<dbReference type="InterPro" id="IPR011990">
    <property type="entry name" value="TPR-like_helical_dom_sf"/>
</dbReference>
<dbReference type="EMBL" id="CP014587">
    <property type="protein sequence ID" value="ANZ77602.1"/>
    <property type="molecule type" value="Genomic_DNA"/>
</dbReference>
<dbReference type="SUPFAM" id="SSF48452">
    <property type="entry name" value="TPR-like"/>
    <property type="match status" value="1"/>
</dbReference>
<comment type="subunit">
    <text evidence="4">Component of the ER membrane protein complex (EMC).</text>
</comment>
<dbReference type="AlphaFoldDB" id="A0A1B2JHZ5"/>
<comment type="function">
    <text evidence="4">Part of the endoplasmic reticulum membrane protein complex (EMC) that enables the energy-independent insertion into endoplasmic reticulum membranes of newly synthesized membrane proteins.</text>
</comment>
<dbReference type="GO" id="GO:0072546">
    <property type="term" value="C:EMC complex"/>
    <property type="evidence" value="ECO:0007669"/>
    <property type="project" value="UniProtKB-UniRule"/>
</dbReference>
<keyword evidence="2 3" id="KW-0802">TPR repeat</keyword>
<accession>A0A1B2JHZ5</accession>
<evidence type="ECO:0000256" key="4">
    <source>
        <dbReference type="RuleBase" id="RU367091"/>
    </source>
</evidence>
<evidence type="ECO:0000256" key="3">
    <source>
        <dbReference type="PROSITE-ProRule" id="PRU00339"/>
    </source>
</evidence>
<reference evidence="6 7" key="1">
    <citation type="submission" date="2016-02" db="EMBL/GenBank/DDBJ databases">
        <title>Comparative genomic and transcriptomic foundation for Pichia pastoris.</title>
        <authorList>
            <person name="Love K.R."/>
            <person name="Shah K.A."/>
            <person name="Whittaker C.A."/>
            <person name="Wu J."/>
            <person name="Bartlett M.C."/>
            <person name="Ma D."/>
            <person name="Leeson R.L."/>
            <person name="Priest M."/>
            <person name="Young S.K."/>
            <person name="Love J.C."/>
        </authorList>
    </citation>
    <scope>NUCLEOTIDE SEQUENCE [LARGE SCALE GENOMIC DNA]</scope>
    <source>
        <strain evidence="6 7">ATCC 28485</strain>
    </source>
</reference>
<dbReference type="Gene3D" id="1.25.40.10">
    <property type="entry name" value="Tetratricopeptide repeat domain"/>
    <property type="match status" value="1"/>
</dbReference>
<protein>
    <recommendedName>
        <fullName evidence="4">ER membrane protein complex subunit 2</fullName>
    </recommendedName>
</protein>
<proteinExistence type="inferred from homology"/>
<evidence type="ECO:0000259" key="5">
    <source>
        <dbReference type="Pfam" id="PF22890"/>
    </source>
</evidence>
<dbReference type="Pfam" id="PF22890">
    <property type="entry name" value="TPR_EMC2"/>
    <property type="match status" value="1"/>
</dbReference>
<comment type="subcellular location">
    <subcellularLocation>
        <location evidence="4">Endoplasmic reticulum membrane</location>
        <topology evidence="4">Peripheral membrane protein</topology>
        <orientation evidence="4">Cytoplasmic side</orientation>
    </subcellularLocation>
</comment>
<dbReference type="OrthoDB" id="124397at2759"/>
<keyword evidence="4" id="KW-0256">Endoplasmic reticulum</keyword>
<keyword evidence="4" id="KW-0472">Membrane</keyword>
<gene>
    <name evidence="6" type="primary">EMC2</name>
    <name evidence="6" type="ORF">ATY40_BA7504549</name>
</gene>
<name>A0A1B2JHZ5_PICPA</name>
<dbReference type="InterPro" id="IPR055217">
    <property type="entry name" value="TPR_EMC2"/>
</dbReference>
<comment type="similarity">
    <text evidence="4">Belongs to the EMC2 family.</text>
</comment>
<keyword evidence="1" id="KW-0677">Repeat</keyword>
<dbReference type="InterPro" id="IPR039856">
    <property type="entry name" value="EMC2-like"/>
</dbReference>
<sequence>MATKDRLLKLYAGGQHVTMPPEKLNDVYTLSKQFTGLLTSSKNSYCSEIEYFQLMELQFYLALQTNHDVEAKKCMDILTDRFNINESEKLIGLRALYLQATVGNEQAFQLLKQSGEIATRGSPLENTSEDLLHLKKKAVLIHQNDPPEKYVEMLLKFSEVTPLDTSVWKELADQYVRLNHYDKAINCLQEILLIQPFAYNIIALLAETELLYIKQLESELKGPGAYVIKDKLTEVRISCRRHFLRSVELCNNYVRGWSGVLAVTSQEISPQRDTTEVKLHHLATQRLKEIQEKKLSSDENLEYVTPILTKYQS</sequence>
<evidence type="ECO:0000313" key="7">
    <source>
        <dbReference type="Proteomes" id="UP000094565"/>
    </source>
</evidence>
<evidence type="ECO:0000313" key="6">
    <source>
        <dbReference type="EMBL" id="ANZ77602.1"/>
    </source>
</evidence>
<feature type="repeat" description="TPR" evidence="3">
    <location>
        <begin position="165"/>
        <end position="198"/>
    </location>
</feature>
<evidence type="ECO:0000256" key="2">
    <source>
        <dbReference type="ARBA" id="ARBA00022803"/>
    </source>
</evidence>
<dbReference type="Proteomes" id="UP000094565">
    <property type="component" value="Chromosome 4"/>
</dbReference>
<dbReference type="InterPro" id="IPR019734">
    <property type="entry name" value="TPR_rpt"/>
</dbReference>
<dbReference type="PANTHER" id="PTHR12760">
    <property type="entry name" value="TETRATRICOPEPTIDE REPEAT PROTEIN"/>
    <property type="match status" value="1"/>
</dbReference>
<feature type="domain" description="EMC2 TPR-like" evidence="5">
    <location>
        <begin position="125"/>
        <end position="198"/>
    </location>
</feature>
<keyword evidence="7" id="KW-1185">Reference proteome</keyword>
<organism evidence="6 7">
    <name type="scientific">Komagataella pastoris</name>
    <name type="common">Yeast</name>
    <name type="synonym">Pichia pastoris</name>
    <dbReference type="NCBI Taxonomy" id="4922"/>
    <lineage>
        <taxon>Eukaryota</taxon>
        <taxon>Fungi</taxon>
        <taxon>Dikarya</taxon>
        <taxon>Ascomycota</taxon>
        <taxon>Saccharomycotina</taxon>
        <taxon>Pichiomycetes</taxon>
        <taxon>Pichiales</taxon>
        <taxon>Pichiaceae</taxon>
        <taxon>Komagataella</taxon>
    </lineage>
</organism>